<dbReference type="AlphaFoldDB" id="A0A2H6K951"/>
<feature type="region of interest" description="Disordered" evidence="1">
    <location>
        <begin position="15"/>
        <end position="36"/>
    </location>
</feature>
<sequence length="129" mass="14149">MRAYMQNVQAIQHRVGEEEECDKPECDEGVEERHPDPPQELVTLVEEISEMIGVEELRDLRAEAETILVLRYQSRCISKSEAVLVEWALASGSWRLGVKDAVAALVTGAFLKAPIAAPDAAGDCLESVA</sequence>
<keyword evidence="3" id="KW-1185">Reference proteome</keyword>
<dbReference type="EMBL" id="BDSA01000001">
    <property type="protein sequence ID" value="GBE59479.1"/>
    <property type="molecule type" value="Genomic_DNA"/>
</dbReference>
<evidence type="ECO:0000313" key="2">
    <source>
        <dbReference type="EMBL" id="GBE59479.1"/>
    </source>
</evidence>
<dbReference type="GeneID" id="39873249"/>
<dbReference type="Proteomes" id="UP000236319">
    <property type="component" value="Unassembled WGS sequence"/>
</dbReference>
<organism evidence="2 3">
    <name type="scientific">Babesia ovata</name>
    <dbReference type="NCBI Taxonomy" id="189622"/>
    <lineage>
        <taxon>Eukaryota</taxon>
        <taxon>Sar</taxon>
        <taxon>Alveolata</taxon>
        <taxon>Apicomplexa</taxon>
        <taxon>Aconoidasida</taxon>
        <taxon>Piroplasmida</taxon>
        <taxon>Babesiidae</taxon>
        <taxon>Babesia</taxon>
    </lineage>
</organism>
<reference evidence="2 3" key="1">
    <citation type="journal article" date="2017" name="BMC Genomics">
        <title>Whole-genome assembly of Babesia ovata and comparative genomics between closely related pathogens.</title>
        <authorList>
            <person name="Yamagishi J."/>
            <person name="Asada M."/>
            <person name="Hakimi H."/>
            <person name="Tanaka T.Q."/>
            <person name="Sugimoto C."/>
            <person name="Kawazu S."/>
        </authorList>
    </citation>
    <scope>NUCLEOTIDE SEQUENCE [LARGE SCALE GENOMIC DNA]</scope>
    <source>
        <strain evidence="2 3">Miyake</strain>
    </source>
</reference>
<protein>
    <submittedName>
        <fullName evidence="2">Transcriptional family protein, putative</fullName>
    </submittedName>
</protein>
<evidence type="ECO:0000313" key="3">
    <source>
        <dbReference type="Proteomes" id="UP000236319"/>
    </source>
</evidence>
<comment type="caution">
    <text evidence="2">The sequence shown here is derived from an EMBL/GenBank/DDBJ whole genome shotgun (WGS) entry which is preliminary data.</text>
</comment>
<dbReference type="RefSeq" id="XP_028865722.1">
    <property type="nucleotide sequence ID" value="XM_029009889.1"/>
</dbReference>
<gene>
    <name evidence="2" type="ORF">BOVATA_009720</name>
</gene>
<feature type="compositionally biased region" description="Basic and acidic residues" evidence="1">
    <location>
        <begin position="23"/>
        <end position="36"/>
    </location>
</feature>
<proteinExistence type="predicted"/>
<accession>A0A2H6K951</accession>
<evidence type="ECO:0000256" key="1">
    <source>
        <dbReference type="SAM" id="MobiDB-lite"/>
    </source>
</evidence>
<dbReference type="VEuPathDB" id="PiroplasmaDB:BOVATA_009720"/>
<name>A0A2H6K951_9APIC</name>